<dbReference type="EMBL" id="CAKXAJ010025530">
    <property type="protein sequence ID" value="CAH2240520.1"/>
    <property type="molecule type" value="Genomic_DNA"/>
</dbReference>
<keyword evidence="10" id="KW-1185">Reference proteome</keyword>
<feature type="compositionally biased region" description="Polar residues" evidence="7">
    <location>
        <begin position="99"/>
        <end position="114"/>
    </location>
</feature>
<dbReference type="GO" id="GO:0030286">
    <property type="term" value="C:dynein complex"/>
    <property type="evidence" value="ECO:0007669"/>
    <property type="project" value="UniProtKB-KW"/>
</dbReference>
<feature type="domain" description="CAP-Gly" evidence="8">
    <location>
        <begin position="27"/>
        <end position="69"/>
    </location>
</feature>
<dbReference type="GO" id="GO:0005819">
    <property type="term" value="C:spindle"/>
    <property type="evidence" value="ECO:0007669"/>
    <property type="project" value="UniProtKB-SubCell"/>
</dbReference>
<comment type="caution">
    <text evidence="9">The sequence shown here is derived from an EMBL/GenBank/DDBJ whole genome shotgun (WGS) entry which is preliminary data.</text>
</comment>
<comment type="subcellular location">
    <subcellularLocation>
        <location evidence="1">Cytoplasm</location>
        <location evidence="1">Cytoskeleton</location>
        <location evidence="1">Spindle</location>
    </subcellularLocation>
</comment>
<dbReference type="GO" id="GO:0005874">
    <property type="term" value="C:microtubule"/>
    <property type="evidence" value="ECO:0007669"/>
    <property type="project" value="UniProtKB-KW"/>
</dbReference>
<dbReference type="Pfam" id="PF01302">
    <property type="entry name" value="CAP_GLY"/>
    <property type="match status" value="1"/>
</dbReference>
<dbReference type="PANTHER" id="PTHR18916:SF6">
    <property type="entry name" value="DYNACTIN SUBUNIT 1"/>
    <property type="match status" value="1"/>
</dbReference>
<dbReference type="Proteomes" id="UP000838756">
    <property type="component" value="Unassembled WGS sequence"/>
</dbReference>
<dbReference type="SUPFAM" id="SSF74924">
    <property type="entry name" value="Cap-Gly domain"/>
    <property type="match status" value="1"/>
</dbReference>
<proteinExistence type="predicted"/>
<dbReference type="PROSITE" id="PS50245">
    <property type="entry name" value="CAP_GLY_2"/>
    <property type="match status" value="1"/>
</dbReference>
<dbReference type="OrthoDB" id="2130750at2759"/>
<keyword evidence="6" id="KW-0206">Cytoskeleton</keyword>
<evidence type="ECO:0000256" key="4">
    <source>
        <dbReference type="ARBA" id="ARBA00023017"/>
    </source>
</evidence>
<keyword evidence="2" id="KW-0963">Cytoplasm</keyword>
<evidence type="ECO:0000313" key="9">
    <source>
        <dbReference type="EMBL" id="CAH2240520.1"/>
    </source>
</evidence>
<name>A0A8S4RTT8_9NEOP</name>
<dbReference type="InterPro" id="IPR000938">
    <property type="entry name" value="CAP-Gly_domain"/>
</dbReference>
<keyword evidence="5" id="KW-0175">Coiled coil</keyword>
<dbReference type="InterPro" id="IPR036859">
    <property type="entry name" value="CAP-Gly_dom_sf"/>
</dbReference>
<dbReference type="Gene3D" id="2.30.30.190">
    <property type="entry name" value="CAP Gly-rich-like domain"/>
    <property type="match status" value="1"/>
</dbReference>
<evidence type="ECO:0000256" key="5">
    <source>
        <dbReference type="ARBA" id="ARBA00023054"/>
    </source>
</evidence>
<evidence type="ECO:0000256" key="3">
    <source>
        <dbReference type="ARBA" id="ARBA00022701"/>
    </source>
</evidence>
<dbReference type="PANTHER" id="PTHR18916">
    <property type="entry name" value="DYNACTIN 1-RELATED MICROTUBULE-BINDING"/>
    <property type="match status" value="1"/>
</dbReference>
<evidence type="ECO:0000259" key="8">
    <source>
        <dbReference type="PROSITE" id="PS50245"/>
    </source>
</evidence>
<evidence type="ECO:0000313" key="10">
    <source>
        <dbReference type="Proteomes" id="UP000838756"/>
    </source>
</evidence>
<protein>
    <submittedName>
        <fullName evidence="9">Jg9844 protein</fullName>
    </submittedName>
</protein>
<sequence length="114" mass="12664">MSDRHLTLGQRVIVVGKEVKGSIAYVGYPTFATGKWIGIILDEAKGKNNGTVRGHAYFRCEDNYGVFVRQTQIQLLDAEDNPMETSMTTSTEEAKPSNRRLSSITVAQRSRPTT</sequence>
<dbReference type="PROSITE" id="PS00845">
    <property type="entry name" value="CAP_GLY_1"/>
    <property type="match status" value="1"/>
</dbReference>
<gene>
    <name evidence="9" type="primary">jg9844</name>
    <name evidence="9" type="ORF">PAEG_LOCUS17096</name>
</gene>
<evidence type="ECO:0000256" key="1">
    <source>
        <dbReference type="ARBA" id="ARBA00004186"/>
    </source>
</evidence>
<dbReference type="SMART" id="SM01052">
    <property type="entry name" value="CAP_GLY"/>
    <property type="match status" value="1"/>
</dbReference>
<keyword evidence="3" id="KW-0493">Microtubule</keyword>
<evidence type="ECO:0000256" key="2">
    <source>
        <dbReference type="ARBA" id="ARBA00022490"/>
    </source>
</evidence>
<evidence type="ECO:0000256" key="6">
    <source>
        <dbReference type="ARBA" id="ARBA00023212"/>
    </source>
</evidence>
<keyword evidence="4" id="KW-0243">Dynein</keyword>
<reference evidence="9" key="1">
    <citation type="submission" date="2022-03" db="EMBL/GenBank/DDBJ databases">
        <authorList>
            <person name="Lindestad O."/>
        </authorList>
    </citation>
    <scope>NUCLEOTIDE SEQUENCE</scope>
</reference>
<feature type="region of interest" description="Disordered" evidence="7">
    <location>
        <begin position="78"/>
        <end position="114"/>
    </location>
</feature>
<evidence type="ECO:0000256" key="7">
    <source>
        <dbReference type="SAM" id="MobiDB-lite"/>
    </source>
</evidence>
<accession>A0A8S4RTT8</accession>
<dbReference type="AlphaFoldDB" id="A0A8S4RTT8"/>
<organism evidence="9 10">
    <name type="scientific">Pararge aegeria aegeria</name>
    <dbReference type="NCBI Taxonomy" id="348720"/>
    <lineage>
        <taxon>Eukaryota</taxon>
        <taxon>Metazoa</taxon>
        <taxon>Ecdysozoa</taxon>
        <taxon>Arthropoda</taxon>
        <taxon>Hexapoda</taxon>
        <taxon>Insecta</taxon>
        <taxon>Pterygota</taxon>
        <taxon>Neoptera</taxon>
        <taxon>Endopterygota</taxon>
        <taxon>Lepidoptera</taxon>
        <taxon>Glossata</taxon>
        <taxon>Ditrysia</taxon>
        <taxon>Papilionoidea</taxon>
        <taxon>Nymphalidae</taxon>
        <taxon>Satyrinae</taxon>
        <taxon>Satyrini</taxon>
        <taxon>Parargina</taxon>
        <taxon>Pararge</taxon>
    </lineage>
</organism>